<keyword evidence="3" id="KW-0813">Transport</keyword>
<evidence type="ECO:0000256" key="2">
    <source>
        <dbReference type="ARBA" id="ARBA00008873"/>
    </source>
</evidence>
<dbReference type="PANTHER" id="PTHR11562">
    <property type="entry name" value="CATION EFFLUX PROTEIN/ ZINC TRANSPORTER"/>
    <property type="match status" value="1"/>
</dbReference>
<keyword evidence="8 9" id="KW-0472">Membrane</keyword>
<keyword evidence="7" id="KW-0406">Ion transport</keyword>
<protein>
    <submittedName>
        <fullName evidence="12">Cation transporter</fullName>
    </submittedName>
</protein>
<evidence type="ECO:0000256" key="8">
    <source>
        <dbReference type="ARBA" id="ARBA00023136"/>
    </source>
</evidence>
<name>A0A7V6TXR1_9HYPH</name>
<dbReference type="Gene3D" id="1.20.1510.10">
    <property type="entry name" value="Cation efflux protein transmembrane domain"/>
    <property type="match status" value="1"/>
</dbReference>
<dbReference type="GO" id="GO:0005886">
    <property type="term" value="C:plasma membrane"/>
    <property type="evidence" value="ECO:0007669"/>
    <property type="project" value="TreeGrafter"/>
</dbReference>
<feature type="transmembrane region" description="Helical" evidence="9">
    <location>
        <begin position="80"/>
        <end position="104"/>
    </location>
</feature>
<feature type="transmembrane region" description="Helical" evidence="9">
    <location>
        <begin position="18"/>
        <end position="42"/>
    </location>
</feature>
<dbReference type="AlphaFoldDB" id="A0A7V6TXR1"/>
<evidence type="ECO:0000256" key="4">
    <source>
        <dbReference type="ARBA" id="ARBA00022692"/>
    </source>
</evidence>
<keyword evidence="6 9" id="KW-1133">Transmembrane helix</keyword>
<dbReference type="Pfam" id="PF16916">
    <property type="entry name" value="ZT_dimer"/>
    <property type="match status" value="1"/>
</dbReference>
<dbReference type="NCBIfam" id="TIGR01297">
    <property type="entry name" value="CDF"/>
    <property type="match status" value="1"/>
</dbReference>
<evidence type="ECO:0000256" key="3">
    <source>
        <dbReference type="ARBA" id="ARBA00022448"/>
    </source>
</evidence>
<dbReference type="Proteomes" id="UP000551563">
    <property type="component" value="Unassembled WGS sequence"/>
</dbReference>
<dbReference type="InterPro" id="IPR036837">
    <property type="entry name" value="Cation_efflux_CTD_sf"/>
</dbReference>
<dbReference type="EMBL" id="DUMN01000014">
    <property type="protein sequence ID" value="HHV66110.1"/>
    <property type="molecule type" value="Genomic_DNA"/>
</dbReference>
<feature type="transmembrane region" description="Helical" evidence="9">
    <location>
        <begin position="183"/>
        <end position="201"/>
    </location>
</feature>
<feature type="transmembrane region" description="Helical" evidence="9">
    <location>
        <begin position="156"/>
        <end position="177"/>
    </location>
</feature>
<dbReference type="InterPro" id="IPR002524">
    <property type="entry name" value="Cation_efflux"/>
</dbReference>
<dbReference type="SUPFAM" id="SSF161111">
    <property type="entry name" value="Cation efflux protein transmembrane domain-like"/>
    <property type="match status" value="1"/>
</dbReference>
<organism evidence="12 13">
    <name type="scientific">Brucella intermedia</name>
    <dbReference type="NCBI Taxonomy" id="94625"/>
    <lineage>
        <taxon>Bacteria</taxon>
        <taxon>Pseudomonadati</taxon>
        <taxon>Pseudomonadota</taxon>
        <taxon>Alphaproteobacteria</taxon>
        <taxon>Hyphomicrobiales</taxon>
        <taxon>Brucellaceae</taxon>
        <taxon>Brucella/Ochrobactrum group</taxon>
        <taxon>Brucella</taxon>
    </lineage>
</organism>
<accession>A0A7V6TXR1</accession>
<evidence type="ECO:0000256" key="6">
    <source>
        <dbReference type="ARBA" id="ARBA00022989"/>
    </source>
</evidence>
<feature type="transmembrane region" description="Helical" evidence="9">
    <location>
        <begin position="48"/>
        <end position="68"/>
    </location>
</feature>
<evidence type="ECO:0000313" key="13">
    <source>
        <dbReference type="Proteomes" id="UP000551563"/>
    </source>
</evidence>
<evidence type="ECO:0000259" key="11">
    <source>
        <dbReference type="Pfam" id="PF16916"/>
    </source>
</evidence>
<evidence type="ECO:0000256" key="7">
    <source>
        <dbReference type="ARBA" id="ARBA00023065"/>
    </source>
</evidence>
<gene>
    <name evidence="12" type="ORF">GXX48_00455</name>
</gene>
<reference evidence="12 13" key="1">
    <citation type="journal article" date="2020" name="Biotechnol. Biofuels">
        <title>New insights from the biogas microbiome by comprehensive genome-resolved metagenomics of nearly 1600 species originating from multiple anaerobic digesters.</title>
        <authorList>
            <person name="Campanaro S."/>
            <person name="Treu L."/>
            <person name="Rodriguez-R L.M."/>
            <person name="Kovalovszki A."/>
            <person name="Ziels R.M."/>
            <person name="Maus I."/>
            <person name="Zhu X."/>
            <person name="Kougias P.G."/>
            <person name="Basile A."/>
            <person name="Luo G."/>
            <person name="Schluter A."/>
            <person name="Konstantinidis K.T."/>
            <person name="Angelidaki I."/>
        </authorList>
    </citation>
    <scope>NUCLEOTIDE SEQUENCE [LARGE SCALE GENOMIC DNA]</scope>
    <source>
        <strain evidence="12">AS04akNAM_66</strain>
    </source>
</reference>
<keyword evidence="5" id="KW-0864">Zinc transport</keyword>
<comment type="subcellular location">
    <subcellularLocation>
        <location evidence="1">Membrane</location>
        <topology evidence="1">Multi-pass membrane protein</topology>
    </subcellularLocation>
</comment>
<dbReference type="InterPro" id="IPR027470">
    <property type="entry name" value="Cation_efflux_CTD"/>
</dbReference>
<comment type="caution">
    <text evidence="12">The sequence shown here is derived from an EMBL/GenBank/DDBJ whole genome shotgun (WGS) entry which is preliminary data.</text>
</comment>
<dbReference type="PANTHER" id="PTHR11562:SF17">
    <property type="entry name" value="RE54080P-RELATED"/>
    <property type="match status" value="1"/>
</dbReference>
<dbReference type="InterPro" id="IPR058533">
    <property type="entry name" value="Cation_efflux_TM"/>
</dbReference>
<evidence type="ECO:0000313" key="12">
    <source>
        <dbReference type="EMBL" id="HHV66110.1"/>
    </source>
</evidence>
<keyword evidence="5" id="KW-0862">Zinc</keyword>
<feature type="domain" description="Cation efflux protein cytoplasmic" evidence="11">
    <location>
        <begin position="215"/>
        <end position="286"/>
    </location>
</feature>
<proteinExistence type="inferred from homology"/>
<evidence type="ECO:0000256" key="1">
    <source>
        <dbReference type="ARBA" id="ARBA00004141"/>
    </source>
</evidence>
<feature type="domain" description="Cation efflux protein transmembrane" evidence="10">
    <location>
        <begin position="18"/>
        <end position="209"/>
    </location>
</feature>
<dbReference type="SUPFAM" id="SSF160240">
    <property type="entry name" value="Cation efflux protein cytoplasmic domain-like"/>
    <property type="match status" value="1"/>
</dbReference>
<feature type="transmembrane region" description="Helical" evidence="9">
    <location>
        <begin position="116"/>
        <end position="135"/>
    </location>
</feature>
<comment type="similarity">
    <text evidence="2">Belongs to the cation diffusion facilitator (CDF) transporter (TC 2.A.4) family. SLC30A subfamily.</text>
</comment>
<evidence type="ECO:0000256" key="5">
    <source>
        <dbReference type="ARBA" id="ARBA00022906"/>
    </source>
</evidence>
<keyword evidence="4 9" id="KW-0812">Transmembrane</keyword>
<dbReference type="GO" id="GO:0005385">
    <property type="term" value="F:zinc ion transmembrane transporter activity"/>
    <property type="evidence" value="ECO:0007669"/>
    <property type="project" value="TreeGrafter"/>
</dbReference>
<evidence type="ECO:0000256" key="9">
    <source>
        <dbReference type="SAM" id="Phobius"/>
    </source>
</evidence>
<evidence type="ECO:0000259" key="10">
    <source>
        <dbReference type="Pfam" id="PF01545"/>
    </source>
</evidence>
<dbReference type="InterPro" id="IPR027469">
    <property type="entry name" value="Cation_efflux_TMD_sf"/>
</dbReference>
<sequence>MSGDHDPGDARDTPLPRLWIAFALTSLYMIAEIVGSFITGSLALLSDAMHMATDSFALLLALIAIYLGRRPADILRTYGYARFEILAASVNALLLLGVAFFILYEAYERLWRPAEVQSVGMMVVAMVGLVVNLISMRVLTGHKDESLNVKGAYLEVWADMLGSAGVIVGAVIIYLTGLELVDSLIAIGIGFMVFPRTWVLLKECINILLEGVPAGLDLDDLQKAVLAVPGVATLHDLHIWSLTKNRKSLTAHIVLTRGADGETVRRAVEHLLQEQYDLHHTTLQTEAVDRGAVEQVHKVMTIKRL</sequence>
<dbReference type="InterPro" id="IPR050681">
    <property type="entry name" value="CDF/SLC30A"/>
</dbReference>
<dbReference type="Pfam" id="PF01545">
    <property type="entry name" value="Cation_efflux"/>
    <property type="match status" value="1"/>
</dbReference>